<dbReference type="PANTHER" id="PTHR33507:SF3">
    <property type="entry name" value="INNER MEMBRANE PROTEIN YBBJ"/>
    <property type="match status" value="1"/>
</dbReference>
<feature type="transmembrane region" description="Helical" evidence="5">
    <location>
        <begin position="12"/>
        <end position="42"/>
    </location>
</feature>
<dbReference type="InterPro" id="IPR012340">
    <property type="entry name" value="NA-bd_OB-fold"/>
</dbReference>
<keyword evidence="2 5" id="KW-0812">Transmembrane</keyword>
<dbReference type="EMBL" id="JBHSDR010000003">
    <property type="protein sequence ID" value="MFC4294107.1"/>
    <property type="molecule type" value="Genomic_DNA"/>
</dbReference>
<feature type="domain" description="NfeD-like C-terminal" evidence="6">
    <location>
        <begin position="93"/>
        <end position="146"/>
    </location>
</feature>
<dbReference type="InterPro" id="IPR052165">
    <property type="entry name" value="Membrane_assoc_protease"/>
</dbReference>
<keyword evidence="4 5" id="KW-0472">Membrane</keyword>
<dbReference type="Proteomes" id="UP001595828">
    <property type="component" value="Unassembled WGS sequence"/>
</dbReference>
<keyword evidence="3 5" id="KW-1133">Transmembrane helix</keyword>
<proteinExistence type="predicted"/>
<evidence type="ECO:0000256" key="5">
    <source>
        <dbReference type="SAM" id="Phobius"/>
    </source>
</evidence>
<dbReference type="InterPro" id="IPR002810">
    <property type="entry name" value="NfeD-like_C"/>
</dbReference>
<dbReference type="Gene3D" id="2.40.50.140">
    <property type="entry name" value="Nucleic acid-binding proteins"/>
    <property type="match status" value="1"/>
</dbReference>
<dbReference type="Pfam" id="PF01957">
    <property type="entry name" value="NfeD"/>
    <property type="match status" value="1"/>
</dbReference>
<name>A0ABV8RL13_9SPHN</name>
<evidence type="ECO:0000256" key="2">
    <source>
        <dbReference type="ARBA" id="ARBA00022692"/>
    </source>
</evidence>
<organism evidence="7 8">
    <name type="scientific">Novosphingobium tardum</name>
    <dbReference type="NCBI Taxonomy" id="1538021"/>
    <lineage>
        <taxon>Bacteria</taxon>
        <taxon>Pseudomonadati</taxon>
        <taxon>Pseudomonadota</taxon>
        <taxon>Alphaproteobacteria</taxon>
        <taxon>Sphingomonadales</taxon>
        <taxon>Sphingomonadaceae</taxon>
        <taxon>Novosphingobium</taxon>
    </lineage>
</organism>
<evidence type="ECO:0000256" key="3">
    <source>
        <dbReference type="ARBA" id="ARBA00022989"/>
    </source>
</evidence>
<feature type="transmembrane region" description="Helical" evidence="5">
    <location>
        <begin position="48"/>
        <end position="71"/>
    </location>
</feature>
<keyword evidence="8" id="KW-1185">Reference proteome</keyword>
<evidence type="ECO:0000313" key="7">
    <source>
        <dbReference type="EMBL" id="MFC4294107.1"/>
    </source>
</evidence>
<evidence type="ECO:0000313" key="8">
    <source>
        <dbReference type="Proteomes" id="UP001595828"/>
    </source>
</evidence>
<comment type="caution">
    <text evidence="7">The sequence shown here is derived from an EMBL/GenBank/DDBJ whole genome shotgun (WGS) entry which is preliminary data.</text>
</comment>
<evidence type="ECO:0000259" key="6">
    <source>
        <dbReference type="Pfam" id="PF01957"/>
    </source>
</evidence>
<sequence length="149" mass="15835">MTELLESAGSHWVWLALGLALAVAEMLAPGYFLIWLAVAAFVTGVIAWFVPLILVVQVTVFAVLALLAVIAGRIWLRANPIISADPLMNLRGERLVGENVLVTEALVGGNGRVRQGDSEWLARGPDAAAGTRMRVAGSDGAILIVEHVE</sequence>
<gene>
    <name evidence="7" type="ORF">ACFO0A_03435</name>
</gene>
<protein>
    <submittedName>
        <fullName evidence="7">NfeD family protein</fullName>
    </submittedName>
</protein>
<comment type="subcellular location">
    <subcellularLocation>
        <location evidence="1">Membrane</location>
        <topology evidence="1">Multi-pass membrane protein</topology>
    </subcellularLocation>
</comment>
<reference evidence="8" key="1">
    <citation type="journal article" date="2019" name="Int. J. Syst. Evol. Microbiol.">
        <title>The Global Catalogue of Microorganisms (GCM) 10K type strain sequencing project: providing services to taxonomists for standard genome sequencing and annotation.</title>
        <authorList>
            <consortium name="The Broad Institute Genomics Platform"/>
            <consortium name="The Broad Institute Genome Sequencing Center for Infectious Disease"/>
            <person name="Wu L."/>
            <person name="Ma J."/>
        </authorList>
    </citation>
    <scope>NUCLEOTIDE SEQUENCE [LARGE SCALE GENOMIC DNA]</scope>
    <source>
        <strain evidence="8">CGMCC 1.12989</strain>
    </source>
</reference>
<evidence type="ECO:0000256" key="4">
    <source>
        <dbReference type="ARBA" id="ARBA00023136"/>
    </source>
</evidence>
<dbReference type="RefSeq" id="WP_379537572.1">
    <property type="nucleotide sequence ID" value="NZ_JBHSDR010000003.1"/>
</dbReference>
<evidence type="ECO:0000256" key="1">
    <source>
        <dbReference type="ARBA" id="ARBA00004141"/>
    </source>
</evidence>
<accession>A0ABV8RL13</accession>
<dbReference type="PANTHER" id="PTHR33507">
    <property type="entry name" value="INNER MEMBRANE PROTEIN YBBJ"/>
    <property type="match status" value="1"/>
</dbReference>